<accession>A0A0W8FMX3</accession>
<comment type="caution">
    <text evidence="1">The sequence shown here is derived from an EMBL/GenBank/DDBJ whole genome shotgun (WGS) entry which is preliminary data.</text>
</comment>
<reference evidence="1" key="1">
    <citation type="journal article" date="2015" name="Proc. Natl. Acad. Sci. U.S.A.">
        <title>Networks of energetic and metabolic interactions define dynamics in microbial communities.</title>
        <authorList>
            <person name="Embree M."/>
            <person name="Liu J.K."/>
            <person name="Al-Bassam M.M."/>
            <person name="Zengler K."/>
        </authorList>
    </citation>
    <scope>NUCLEOTIDE SEQUENCE</scope>
</reference>
<dbReference type="Pfam" id="PF05973">
    <property type="entry name" value="Gp49"/>
    <property type="match status" value="1"/>
</dbReference>
<evidence type="ECO:0008006" key="2">
    <source>
        <dbReference type="Google" id="ProtNLM"/>
    </source>
</evidence>
<proteinExistence type="predicted"/>
<evidence type="ECO:0000313" key="1">
    <source>
        <dbReference type="EMBL" id="KUG22269.1"/>
    </source>
</evidence>
<dbReference type="InterPro" id="IPR009241">
    <property type="entry name" value="HigB-like"/>
</dbReference>
<organism evidence="1">
    <name type="scientific">hydrocarbon metagenome</name>
    <dbReference type="NCBI Taxonomy" id="938273"/>
    <lineage>
        <taxon>unclassified sequences</taxon>
        <taxon>metagenomes</taxon>
        <taxon>ecological metagenomes</taxon>
    </lineage>
</organism>
<dbReference type="EMBL" id="LNQE01000977">
    <property type="protein sequence ID" value="KUG22269.1"/>
    <property type="molecule type" value="Genomic_DNA"/>
</dbReference>
<protein>
    <recommendedName>
        <fullName evidence="2">Type II toxin-antitoxin system RelE/ParE family toxin</fullName>
    </recommendedName>
</protein>
<sequence length="117" mass="13972">MYNLVFYTNVQDDSPIDDFLDSLDKKSRAKVAAYLSLLEEHGPHLRRPYADSVRGKIRELRIQQSSNQYRILYFFHWRDQIVLAHAFSKKTQQLKEKDIVLAEKRMENWLQRFPTGV</sequence>
<gene>
    <name evidence="1" type="ORF">ASZ90_008001</name>
</gene>
<dbReference type="AlphaFoldDB" id="A0A0W8FMX3"/>
<name>A0A0W8FMX3_9ZZZZ</name>